<evidence type="ECO:0000259" key="8">
    <source>
        <dbReference type="PROSITE" id="PS50928"/>
    </source>
</evidence>
<accession>A0A8J2VIR9</accession>
<evidence type="ECO:0000256" key="6">
    <source>
        <dbReference type="ARBA" id="ARBA00023136"/>
    </source>
</evidence>
<comment type="similarity">
    <text evidence="7">Belongs to the binding-protein-dependent transport system permease family.</text>
</comment>
<feature type="transmembrane region" description="Helical" evidence="7">
    <location>
        <begin position="121"/>
        <end position="145"/>
    </location>
</feature>
<sequence length="291" mass="32670">MAESQTMLNTNNYEQRRHKHSWTNIAFTTFGVIWLIISFYPVLYILMSSLREQNGFLTGSPTWLPTIHPTFSNYLTVLQAGFVHFFFNSLIVSVLSVIFTVAFSLFLAYVIVRSRSRMVRIIFNIFLIGLALPIQAAIIPVYVLITKMGLYDSLGGLVLPSIAFGIPLTLLFLVNFVRDIPNELYESMGIEGASDFKILFHLVTPLALPSIISIAIYQFILAWNNFLFPLVLTQSDNVKVLPLAVVQFQGEHTMDIPVTMAAVTLSALPLLIAYIFGGRFIRRGMMAGFGK</sequence>
<dbReference type="EMBL" id="BMIR01000001">
    <property type="protein sequence ID" value="GGE25651.1"/>
    <property type="molecule type" value="Genomic_DNA"/>
</dbReference>
<dbReference type="InterPro" id="IPR000515">
    <property type="entry name" value="MetI-like"/>
</dbReference>
<reference evidence="9" key="1">
    <citation type="journal article" date="2014" name="Int. J. Syst. Evol. Microbiol.">
        <title>Complete genome sequence of Corynebacterium casei LMG S-19264T (=DSM 44701T), isolated from a smear-ripened cheese.</title>
        <authorList>
            <consortium name="US DOE Joint Genome Institute (JGI-PGF)"/>
            <person name="Walter F."/>
            <person name="Albersmeier A."/>
            <person name="Kalinowski J."/>
            <person name="Ruckert C."/>
        </authorList>
    </citation>
    <scope>NUCLEOTIDE SEQUENCE</scope>
    <source>
        <strain evidence="9">CGMCC 1.15371</strain>
    </source>
</reference>
<evidence type="ECO:0000313" key="10">
    <source>
        <dbReference type="Proteomes" id="UP000628775"/>
    </source>
</evidence>
<dbReference type="PROSITE" id="PS50928">
    <property type="entry name" value="ABC_TM1"/>
    <property type="match status" value="1"/>
</dbReference>
<evidence type="ECO:0000256" key="5">
    <source>
        <dbReference type="ARBA" id="ARBA00022989"/>
    </source>
</evidence>
<feature type="transmembrane region" description="Helical" evidence="7">
    <location>
        <begin position="256"/>
        <end position="276"/>
    </location>
</feature>
<dbReference type="Gene3D" id="1.10.3720.10">
    <property type="entry name" value="MetI-like"/>
    <property type="match status" value="1"/>
</dbReference>
<feature type="transmembrane region" description="Helical" evidence="7">
    <location>
        <begin position="21"/>
        <end position="47"/>
    </location>
</feature>
<evidence type="ECO:0000256" key="7">
    <source>
        <dbReference type="RuleBase" id="RU363032"/>
    </source>
</evidence>
<dbReference type="Proteomes" id="UP000628775">
    <property type="component" value="Unassembled WGS sequence"/>
</dbReference>
<gene>
    <name evidence="9" type="ORF">GCM10011391_00020</name>
</gene>
<proteinExistence type="inferred from homology"/>
<dbReference type="Pfam" id="PF00528">
    <property type="entry name" value="BPD_transp_1"/>
    <property type="match status" value="1"/>
</dbReference>
<dbReference type="GO" id="GO:0005886">
    <property type="term" value="C:plasma membrane"/>
    <property type="evidence" value="ECO:0007669"/>
    <property type="project" value="UniProtKB-SubCell"/>
</dbReference>
<dbReference type="SUPFAM" id="SSF161098">
    <property type="entry name" value="MetI-like"/>
    <property type="match status" value="1"/>
</dbReference>
<keyword evidence="10" id="KW-1185">Reference proteome</keyword>
<evidence type="ECO:0000256" key="3">
    <source>
        <dbReference type="ARBA" id="ARBA00022475"/>
    </source>
</evidence>
<organism evidence="9 10">
    <name type="scientific">Pullulanibacillus camelliae</name>
    <dbReference type="NCBI Taxonomy" id="1707096"/>
    <lineage>
        <taxon>Bacteria</taxon>
        <taxon>Bacillati</taxon>
        <taxon>Bacillota</taxon>
        <taxon>Bacilli</taxon>
        <taxon>Bacillales</taxon>
        <taxon>Sporolactobacillaceae</taxon>
        <taxon>Pullulanibacillus</taxon>
    </lineage>
</organism>
<dbReference type="PANTHER" id="PTHR43744:SF12">
    <property type="entry name" value="ABC TRANSPORTER PERMEASE PROTEIN MG189-RELATED"/>
    <property type="match status" value="1"/>
</dbReference>
<comment type="subcellular location">
    <subcellularLocation>
        <location evidence="1 7">Cell membrane</location>
        <topology evidence="1 7">Multi-pass membrane protein</topology>
    </subcellularLocation>
</comment>
<reference evidence="9" key="2">
    <citation type="submission" date="2020-09" db="EMBL/GenBank/DDBJ databases">
        <authorList>
            <person name="Sun Q."/>
            <person name="Zhou Y."/>
        </authorList>
    </citation>
    <scope>NUCLEOTIDE SEQUENCE</scope>
    <source>
        <strain evidence="9">CGMCC 1.15371</strain>
    </source>
</reference>
<protein>
    <submittedName>
        <fullName evidence="9">ABC transporter permease</fullName>
    </submittedName>
</protein>
<keyword evidence="5 7" id="KW-1133">Transmembrane helix</keyword>
<dbReference type="GO" id="GO:0055085">
    <property type="term" value="P:transmembrane transport"/>
    <property type="evidence" value="ECO:0007669"/>
    <property type="project" value="InterPro"/>
</dbReference>
<keyword evidence="3" id="KW-1003">Cell membrane</keyword>
<dbReference type="AlphaFoldDB" id="A0A8J2VIR9"/>
<comment type="caution">
    <text evidence="9">The sequence shown here is derived from an EMBL/GenBank/DDBJ whole genome shotgun (WGS) entry which is preliminary data.</text>
</comment>
<name>A0A8J2VIR9_9BACL</name>
<feature type="transmembrane region" description="Helical" evidence="7">
    <location>
        <begin position="85"/>
        <end position="109"/>
    </location>
</feature>
<evidence type="ECO:0000256" key="4">
    <source>
        <dbReference type="ARBA" id="ARBA00022692"/>
    </source>
</evidence>
<dbReference type="RefSeq" id="WP_229672123.1">
    <property type="nucleotide sequence ID" value="NZ_BMIR01000001.1"/>
</dbReference>
<keyword evidence="2 7" id="KW-0813">Transport</keyword>
<evidence type="ECO:0000313" key="9">
    <source>
        <dbReference type="EMBL" id="GGE25651.1"/>
    </source>
</evidence>
<evidence type="ECO:0000256" key="1">
    <source>
        <dbReference type="ARBA" id="ARBA00004651"/>
    </source>
</evidence>
<feature type="transmembrane region" description="Helical" evidence="7">
    <location>
        <begin position="157"/>
        <end position="177"/>
    </location>
</feature>
<keyword evidence="4 7" id="KW-0812">Transmembrane</keyword>
<dbReference type="CDD" id="cd06261">
    <property type="entry name" value="TM_PBP2"/>
    <property type="match status" value="1"/>
</dbReference>
<feature type="transmembrane region" description="Helical" evidence="7">
    <location>
        <begin position="198"/>
        <end position="220"/>
    </location>
</feature>
<keyword evidence="6 7" id="KW-0472">Membrane</keyword>
<evidence type="ECO:0000256" key="2">
    <source>
        <dbReference type="ARBA" id="ARBA00022448"/>
    </source>
</evidence>
<dbReference type="PANTHER" id="PTHR43744">
    <property type="entry name" value="ABC TRANSPORTER PERMEASE PROTEIN MG189-RELATED-RELATED"/>
    <property type="match status" value="1"/>
</dbReference>
<dbReference type="InterPro" id="IPR035906">
    <property type="entry name" value="MetI-like_sf"/>
</dbReference>
<feature type="domain" description="ABC transmembrane type-1" evidence="8">
    <location>
        <begin position="86"/>
        <end position="277"/>
    </location>
</feature>